<feature type="domain" description="Ketosynthase family 3 (KS3)" evidence="9">
    <location>
        <begin position="1030"/>
        <end position="1265"/>
    </location>
</feature>
<dbReference type="PROSITE" id="PS52004">
    <property type="entry name" value="KS3_2"/>
    <property type="match status" value="2"/>
</dbReference>
<keyword evidence="3 10" id="KW-0808">Transferase</keyword>
<dbReference type="Pfam" id="PF16197">
    <property type="entry name" value="KAsynt_C_assoc"/>
    <property type="match status" value="1"/>
</dbReference>
<dbReference type="InterPro" id="IPR009081">
    <property type="entry name" value="PP-bd_ACP"/>
</dbReference>
<dbReference type="PROSITE" id="PS50075">
    <property type="entry name" value="CARRIER"/>
    <property type="match status" value="1"/>
</dbReference>
<dbReference type="InterPro" id="IPR006162">
    <property type="entry name" value="Ppantetheine_attach_site"/>
</dbReference>
<dbReference type="InterPro" id="IPR036736">
    <property type="entry name" value="ACP-like_sf"/>
</dbReference>
<dbReference type="InterPro" id="IPR032821">
    <property type="entry name" value="PKS_assoc"/>
</dbReference>
<keyword evidence="6 10" id="KW-0012">Acyltransferase</keyword>
<sequence>MMASNSIAIVGLACRLPGAPGPAAFWRLLRNGESAIVPMPESRRRNRRPGDGTRPELPPHGGFLEEIGAFDAGFFGIPPREAVAMDPQQRLMLELGWEALEDAGVLPRTLAGSSTGVFVGTMGDDYAALLRAAGPEADNRHAMTGLHRGIIANRLSYTLGLRGPSLAVDTAQSSSLVAVHMACESLRHGECELALAGGVNLILSEDSMDTAARFGGLSPDGRCYTFDARANGFVRGEGGAAVLLKPLDAALRDGDPVYCELKAGAVNNDGLTDGLTVPSAPAQESVLRLALQRAGVPPADVQYVELHGTGTRVGDPVEATALGAALGSARGAGEPLLVGSAKTNVGHLEGAAGIVGLLKAALSAAYGQLPPSLNFSTPNPRIPLPELGLAVQDALTGWPRPDRPLIAGVSSFGMGGTNCHVVLAGPGRDRAPVRDARTGPAAATARRTPAPETPPLVPWPVSGACRAGLRAQAGRLRAHLAAAEAPGGSAAPGDSTDPVDRPGPSAVDTGYSLATTRTAFRHRAVVLGTGTAELLDGLEALEHGVEAPAVVSGEVVEGGTAFLFSGQGSQRLNMGRELYGTQPVFAAALDQAWAELDPHLDRPLRDVVFAEGGDDASPLHQTAYAQPALFAIEVALFHLVDSWGLRAGYLMGHSVGEIAAAHVAGALSLTDACALVAARGRLMQSVAEPGAMAALQGSADDVAELLAGRADDVGIAAVNSPSSVVISGNRDAVHETAAAWRDRGRKAGTLRTSHAFHSPHMDGVLDELRAVAAGLSFAEPRIPVVSNVTGAPVGAAQLGSAGYWAEHARNPVRFMAGVHHLRDAGAATFVELGPDALLTAMARECLADRPRDDRPRPAALAVLRRGRPEAESLLSAMARAHVRGAELDWDRAVFAGHPRRRVTLPTYAFQRETHWPGARAQPTARGPVEGEPERDLLDTVRTQTALVLGHATADAVDPSLTFKKLGFDSLAATELSERLSTATGLPLTATVTFDHPTPGAVARHLRERTGAAPAAAPHTPETATARDADGEPLAVVAMSCRYPGGVTSPQELWELVAEEVDAVGEFPRDRGWDLAGLFRDDSDTSGTSYTRAGGFLDEAGHFDPEFFGISPREALAMDPQQRLLLETAWEAFERADIGTDALKNSPTGVYVGATHQDYGPRLHEATGNLDGQLLTGTTPSVAAGRVAFTFGLEGPAVTVDTACSSSLVAIHLAAQALRQGECSLALAGGATVLASPGMFTEFSRQRGLAPDGRCKPFAAAADGTG</sequence>
<dbReference type="Pfam" id="PF02801">
    <property type="entry name" value="Ketoacyl-synt_C"/>
    <property type="match status" value="1"/>
</dbReference>
<dbReference type="EMBL" id="JAAKZZ010000291">
    <property type="protein sequence ID" value="NGO71346.1"/>
    <property type="molecule type" value="Genomic_DNA"/>
</dbReference>
<dbReference type="Pfam" id="PF00550">
    <property type="entry name" value="PP-binding"/>
    <property type="match status" value="1"/>
</dbReference>
<comment type="caution">
    <text evidence="10">The sequence shown here is derived from an EMBL/GenBank/DDBJ whole genome shotgun (WGS) entry which is preliminary data.</text>
</comment>
<protein>
    <submittedName>
        <fullName evidence="10">Acyltransferase domain-containing protein</fullName>
    </submittedName>
</protein>
<dbReference type="InterPro" id="IPR018201">
    <property type="entry name" value="Ketoacyl_synth_AS"/>
</dbReference>
<feature type="compositionally biased region" description="Basic and acidic residues" evidence="7">
    <location>
        <begin position="427"/>
        <end position="437"/>
    </location>
</feature>
<evidence type="ECO:0000256" key="6">
    <source>
        <dbReference type="ARBA" id="ARBA00023315"/>
    </source>
</evidence>
<dbReference type="SMART" id="SM00825">
    <property type="entry name" value="PKS_KS"/>
    <property type="match status" value="2"/>
</dbReference>
<dbReference type="Gene3D" id="3.40.366.10">
    <property type="entry name" value="Malonyl-Coenzyme A Acyl Carrier Protein, domain 2"/>
    <property type="match status" value="1"/>
</dbReference>
<feature type="region of interest" description="Disordered" evidence="7">
    <location>
        <begin position="37"/>
        <end position="60"/>
    </location>
</feature>
<organism evidence="10 11">
    <name type="scientific">Streptomyces boncukensis</name>
    <dbReference type="NCBI Taxonomy" id="2711219"/>
    <lineage>
        <taxon>Bacteria</taxon>
        <taxon>Bacillati</taxon>
        <taxon>Actinomycetota</taxon>
        <taxon>Actinomycetes</taxon>
        <taxon>Kitasatosporales</taxon>
        <taxon>Streptomycetaceae</taxon>
        <taxon>Streptomyces</taxon>
    </lineage>
</organism>
<feature type="domain" description="Carrier" evidence="8">
    <location>
        <begin position="934"/>
        <end position="1009"/>
    </location>
</feature>
<dbReference type="InterPro" id="IPR014030">
    <property type="entry name" value="Ketoacyl_synth_N"/>
</dbReference>
<keyword evidence="4" id="KW-0045">Antibiotic biosynthesis</keyword>
<feature type="domain" description="Ketosynthase family 3 (KS3)" evidence="9">
    <location>
        <begin position="4"/>
        <end position="425"/>
    </location>
</feature>
<accession>A0A6G4X1D0</accession>
<dbReference type="PROSITE" id="PS00606">
    <property type="entry name" value="KS3_1"/>
    <property type="match status" value="1"/>
</dbReference>
<dbReference type="SMART" id="SM01294">
    <property type="entry name" value="PKS_PP_betabranch"/>
    <property type="match status" value="1"/>
</dbReference>
<dbReference type="PANTHER" id="PTHR43775">
    <property type="entry name" value="FATTY ACID SYNTHASE"/>
    <property type="match status" value="1"/>
</dbReference>
<dbReference type="InterPro" id="IPR020841">
    <property type="entry name" value="PKS_Beta-ketoAc_synthase_dom"/>
</dbReference>
<dbReference type="InterPro" id="IPR001227">
    <property type="entry name" value="Ac_transferase_dom_sf"/>
</dbReference>
<feature type="compositionally biased region" description="Low complexity" evidence="7">
    <location>
        <begin position="1011"/>
        <end position="1023"/>
    </location>
</feature>
<dbReference type="SUPFAM" id="SSF47336">
    <property type="entry name" value="ACP-like"/>
    <property type="match status" value="1"/>
</dbReference>
<dbReference type="InterPro" id="IPR050091">
    <property type="entry name" value="PKS_NRPS_Biosynth_Enz"/>
</dbReference>
<dbReference type="Pfam" id="PF00698">
    <property type="entry name" value="Acyl_transf_1"/>
    <property type="match status" value="1"/>
</dbReference>
<gene>
    <name evidence="10" type="ORF">G5C65_23935</name>
</gene>
<feature type="region of interest" description="Disordered" evidence="7">
    <location>
        <begin position="480"/>
        <end position="505"/>
    </location>
</feature>
<dbReference type="GO" id="GO:0006633">
    <property type="term" value="P:fatty acid biosynthetic process"/>
    <property type="evidence" value="ECO:0007669"/>
    <property type="project" value="InterPro"/>
</dbReference>
<dbReference type="GO" id="GO:0031177">
    <property type="term" value="F:phosphopantetheine binding"/>
    <property type="evidence" value="ECO:0007669"/>
    <property type="project" value="InterPro"/>
</dbReference>
<dbReference type="PROSITE" id="PS00012">
    <property type="entry name" value="PHOSPHOPANTETHEINE"/>
    <property type="match status" value="1"/>
</dbReference>
<keyword evidence="11" id="KW-1185">Reference proteome</keyword>
<dbReference type="SUPFAM" id="SSF52151">
    <property type="entry name" value="FabD/lysophospholipase-like"/>
    <property type="match status" value="1"/>
</dbReference>
<evidence type="ECO:0000259" key="8">
    <source>
        <dbReference type="PROSITE" id="PS50075"/>
    </source>
</evidence>
<feature type="region of interest" description="Disordered" evidence="7">
    <location>
        <begin position="425"/>
        <end position="459"/>
    </location>
</feature>
<keyword evidence="5" id="KW-0511">Multifunctional enzyme</keyword>
<dbReference type="Proteomes" id="UP000477722">
    <property type="component" value="Unassembled WGS sequence"/>
</dbReference>
<dbReference type="InterPro" id="IPR016039">
    <property type="entry name" value="Thiolase-like"/>
</dbReference>
<evidence type="ECO:0000313" key="10">
    <source>
        <dbReference type="EMBL" id="NGO71346.1"/>
    </source>
</evidence>
<keyword evidence="1" id="KW-0596">Phosphopantetheine</keyword>
<dbReference type="SUPFAM" id="SSF53901">
    <property type="entry name" value="Thiolase-like"/>
    <property type="match status" value="2"/>
</dbReference>
<dbReference type="GO" id="GO:0004315">
    <property type="term" value="F:3-oxoacyl-[acyl-carrier-protein] synthase activity"/>
    <property type="evidence" value="ECO:0007669"/>
    <property type="project" value="InterPro"/>
</dbReference>
<dbReference type="SUPFAM" id="SSF55048">
    <property type="entry name" value="Probable ACP-binding domain of malonyl-CoA ACP transacylase"/>
    <property type="match status" value="1"/>
</dbReference>
<proteinExistence type="predicted"/>
<feature type="non-terminal residue" evidence="10">
    <location>
        <position position="1265"/>
    </location>
</feature>
<dbReference type="InterPro" id="IPR014031">
    <property type="entry name" value="Ketoacyl_synth_C"/>
</dbReference>
<dbReference type="FunFam" id="3.40.366.10:FF:000002">
    <property type="entry name" value="Probable polyketide synthase 2"/>
    <property type="match status" value="1"/>
</dbReference>
<dbReference type="InterPro" id="IPR014043">
    <property type="entry name" value="Acyl_transferase_dom"/>
</dbReference>
<dbReference type="SMART" id="SM00823">
    <property type="entry name" value="PKS_PP"/>
    <property type="match status" value="1"/>
</dbReference>
<dbReference type="GO" id="GO:0017000">
    <property type="term" value="P:antibiotic biosynthetic process"/>
    <property type="evidence" value="ECO:0007669"/>
    <property type="project" value="UniProtKB-KW"/>
</dbReference>
<evidence type="ECO:0000256" key="2">
    <source>
        <dbReference type="ARBA" id="ARBA00022553"/>
    </source>
</evidence>
<evidence type="ECO:0000313" key="11">
    <source>
        <dbReference type="Proteomes" id="UP000477722"/>
    </source>
</evidence>
<evidence type="ECO:0000256" key="1">
    <source>
        <dbReference type="ARBA" id="ARBA00022450"/>
    </source>
</evidence>
<feature type="region of interest" description="Disordered" evidence="7">
    <location>
        <begin position="1009"/>
        <end position="1029"/>
    </location>
</feature>
<evidence type="ECO:0000256" key="3">
    <source>
        <dbReference type="ARBA" id="ARBA00022679"/>
    </source>
</evidence>
<dbReference type="Gene3D" id="1.10.1200.10">
    <property type="entry name" value="ACP-like"/>
    <property type="match status" value="1"/>
</dbReference>
<keyword evidence="2" id="KW-0597">Phosphoprotein</keyword>
<name>A0A6G4X1D0_9ACTN</name>
<dbReference type="Gene3D" id="3.30.70.3290">
    <property type="match status" value="1"/>
</dbReference>
<dbReference type="InterPro" id="IPR020806">
    <property type="entry name" value="PKS_PP-bd"/>
</dbReference>
<evidence type="ECO:0000259" key="9">
    <source>
        <dbReference type="PROSITE" id="PS52004"/>
    </source>
</evidence>
<dbReference type="PANTHER" id="PTHR43775:SF51">
    <property type="entry name" value="INACTIVE PHENOLPHTHIOCEROL SYNTHESIS POLYKETIDE SYNTHASE TYPE I PKS1-RELATED"/>
    <property type="match status" value="1"/>
</dbReference>
<dbReference type="SMART" id="SM00827">
    <property type="entry name" value="PKS_AT"/>
    <property type="match status" value="1"/>
</dbReference>
<reference evidence="10 11" key="1">
    <citation type="submission" date="2020-02" db="EMBL/GenBank/DDBJ databases">
        <title>Whole-genome analyses of novel actinobacteria.</title>
        <authorList>
            <person name="Sahin N."/>
            <person name="Tatar D."/>
        </authorList>
    </citation>
    <scope>NUCLEOTIDE SEQUENCE [LARGE SCALE GENOMIC DNA]</scope>
    <source>
        <strain evidence="10 11">SB3404</strain>
    </source>
</reference>
<evidence type="ECO:0000256" key="4">
    <source>
        <dbReference type="ARBA" id="ARBA00023194"/>
    </source>
</evidence>
<dbReference type="Pfam" id="PF00109">
    <property type="entry name" value="ketoacyl-synt"/>
    <property type="match status" value="2"/>
</dbReference>
<feature type="compositionally biased region" description="Low complexity" evidence="7">
    <location>
        <begin position="480"/>
        <end position="491"/>
    </location>
</feature>
<feature type="compositionally biased region" description="Low complexity" evidence="7">
    <location>
        <begin position="438"/>
        <end position="450"/>
    </location>
</feature>
<dbReference type="Gene3D" id="3.40.47.10">
    <property type="match status" value="2"/>
</dbReference>
<dbReference type="AlphaFoldDB" id="A0A6G4X1D0"/>
<dbReference type="InterPro" id="IPR016035">
    <property type="entry name" value="Acyl_Trfase/lysoPLipase"/>
</dbReference>
<dbReference type="CDD" id="cd00833">
    <property type="entry name" value="PKS"/>
    <property type="match status" value="2"/>
</dbReference>
<evidence type="ECO:0000256" key="5">
    <source>
        <dbReference type="ARBA" id="ARBA00023268"/>
    </source>
</evidence>
<evidence type="ECO:0000256" key="7">
    <source>
        <dbReference type="SAM" id="MobiDB-lite"/>
    </source>
</evidence>
<dbReference type="InterPro" id="IPR016036">
    <property type="entry name" value="Malonyl_transacylase_ACP-bd"/>
</dbReference>
<dbReference type="GO" id="GO:0004312">
    <property type="term" value="F:fatty acid synthase activity"/>
    <property type="evidence" value="ECO:0007669"/>
    <property type="project" value="TreeGrafter"/>
</dbReference>